<evidence type="ECO:0000313" key="3">
    <source>
        <dbReference type="Proteomes" id="UP000827284"/>
    </source>
</evidence>
<name>A0A9P3H5Z2_9FUNG</name>
<evidence type="ECO:0000256" key="1">
    <source>
        <dbReference type="SAM" id="Phobius"/>
    </source>
</evidence>
<keyword evidence="1" id="KW-0472">Membrane</keyword>
<evidence type="ECO:0000313" key="2">
    <source>
        <dbReference type="EMBL" id="GJJ70654.1"/>
    </source>
</evidence>
<accession>A0A9P3H5Z2</accession>
<dbReference type="InterPro" id="IPR005049">
    <property type="entry name" value="STL-like"/>
</dbReference>
<gene>
    <name evidence="2" type="ORF">EMPS_03004</name>
</gene>
<keyword evidence="3" id="KW-1185">Reference proteome</keyword>
<dbReference type="PANTHER" id="PTHR31362">
    <property type="entry name" value="GLYCOSYLTRANSFERASE STELLO1-RELATED"/>
    <property type="match status" value="1"/>
</dbReference>
<organism evidence="2 3">
    <name type="scientific">Entomortierella parvispora</name>
    <dbReference type="NCBI Taxonomy" id="205924"/>
    <lineage>
        <taxon>Eukaryota</taxon>
        <taxon>Fungi</taxon>
        <taxon>Fungi incertae sedis</taxon>
        <taxon>Mucoromycota</taxon>
        <taxon>Mortierellomycotina</taxon>
        <taxon>Mortierellomycetes</taxon>
        <taxon>Mortierellales</taxon>
        <taxon>Mortierellaceae</taxon>
        <taxon>Entomortierella</taxon>
    </lineage>
</organism>
<sequence length="754" mass="86034">MVVQVGFSDVRYSALSHATRKKRVRAIIFAICFFLILSLIYIQSSFWSNGKSDVVYADCSILNKELDQKKRILGKNWIVVTTINQPTEAMDLLCNLEGWNVVVVADTKSPKDWKCGSCVYLSVEDQSCLSYEIHDALPYKAYTRKNIGYLWAIQQGATKIFDTDDDNLPNGKDIIHESPTEGVVGYRKVSGTERSVNIYSHFGRPDIWPRGFPLEEIDVRRPVAYLPEYDSLSEQAKRVLAPPMLIQQGLADLDPDVDAIFRLTQGQELKKAKFCKKSPSIRLSPGTFSPFNSQNTLFSYDAFWGLVLPTTVSFRVCDIWRGYWVQRLLWDVDGSLGFTKPTVDQIRNAHNYLDDYMDELQFYSQTSDFIDFLASWKSTSKYLETRIVDLMTAMADRKFIGVGDVNLAKRWIKDLKNMGYVFPKVSGYDPVTYLTSLAEFEEPRLNAQKSRQLSNLALKECQSQANVDPTMASVQITATGERDSRERFKDILLVVNFNHPTYGAIKPYLSMYESYFPNIKFYGPEVPAELKDTVTENPYDGGATGYRSLVDAMEKYPNYKGYLYTNDDTVLNVFQIAKFDQDKVWKEVPSLEYAIHDRSKPRPEIWHLNAPPGFGLHMWDKPETGSMYADPTSLTDEQLKRIAAFTKVDGPVDIQSYADAVYVPRRIAVELTDVLKRFLKHNVFLELGVGLALVAVEPTENWESWKESYLWFDERGRWHDFMVPGVGMIHPVKVSGNLAVVRAVVNFIESVNVV</sequence>
<dbReference type="PANTHER" id="PTHR31362:SF0">
    <property type="entry name" value="EXOSTOSIN DOMAIN-CONTAINING PROTEIN-RELATED"/>
    <property type="match status" value="1"/>
</dbReference>
<dbReference type="EMBL" id="BQFW01000004">
    <property type="protein sequence ID" value="GJJ70654.1"/>
    <property type="molecule type" value="Genomic_DNA"/>
</dbReference>
<protein>
    <submittedName>
        <fullName evidence="2">Uncharacterized protein</fullName>
    </submittedName>
</protein>
<feature type="transmembrane region" description="Helical" evidence="1">
    <location>
        <begin position="24"/>
        <end position="42"/>
    </location>
</feature>
<dbReference type="OrthoDB" id="408493at2759"/>
<dbReference type="Proteomes" id="UP000827284">
    <property type="component" value="Unassembled WGS sequence"/>
</dbReference>
<dbReference type="Pfam" id="PF03385">
    <property type="entry name" value="STELLO"/>
    <property type="match status" value="1"/>
</dbReference>
<proteinExistence type="predicted"/>
<dbReference type="AlphaFoldDB" id="A0A9P3H5Z2"/>
<comment type="caution">
    <text evidence="2">The sequence shown here is derived from an EMBL/GenBank/DDBJ whole genome shotgun (WGS) entry which is preliminary data.</text>
</comment>
<keyword evidence="1" id="KW-1133">Transmembrane helix</keyword>
<reference evidence="2" key="2">
    <citation type="journal article" date="2022" name="Microbiol. Resour. Announc.">
        <title>Whole-Genome Sequence of Entomortierella parvispora E1425, a Mucoromycotan Fungus Associated with Burkholderiaceae-Related Endosymbiotic Bacteria.</title>
        <authorList>
            <person name="Herlambang A."/>
            <person name="Guo Y."/>
            <person name="Takashima Y."/>
            <person name="Narisawa K."/>
            <person name="Ohta H."/>
            <person name="Nishizawa T."/>
        </authorList>
    </citation>
    <scope>NUCLEOTIDE SEQUENCE</scope>
    <source>
        <strain evidence="2">E1425</strain>
    </source>
</reference>
<keyword evidence="1" id="KW-0812">Transmembrane</keyword>
<reference evidence="2" key="1">
    <citation type="submission" date="2021-11" db="EMBL/GenBank/DDBJ databases">
        <authorList>
            <person name="Herlambang A."/>
            <person name="Guo Y."/>
            <person name="Takashima Y."/>
            <person name="Nishizawa T."/>
        </authorList>
    </citation>
    <scope>NUCLEOTIDE SEQUENCE</scope>
    <source>
        <strain evidence="2">E1425</strain>
    </source>
</reference>